<dbReference type="OMA" id="SVWPDES"/>
<dbReference type="PaxDb" id="10116-ENSRNOP00000023721"/>
<dbReference type="eggNOG" id="ENOG502SEPB">
    <property type="taxonomic scope" value="Eukaryota"/>
</dbReference>
<accession>D3ZSX5</accession>
<feature type="compositionally biased region" description="Low complexity" evidence="1">
    <location>
        <begin position="15"/>
        <end position="28"/>
    </location>
</feature>
<gene>
    <name evidence="2 4" type="primary">C19h16orf74</name>
    <name evidence="4" type="synonym">RGD1309651</name>
</gene>
<dbReference type="Proteomes" id="UP000002494">
    <property type="component" value="Chromosome 19"/>
</dbReference>
<dbReference type="Ensembl" id="ENSRNOT00000023721.8">
    <property type="protein sequence ID" value="ENSRNOP00000023721.7"/>
    <property type="gene ID" value="ENSRNOG00000017646.8"/>
</dbReference>
<feature type="region of interest" description="Disordered" evidence="1">
    <location>
        <begin position="1"/>
        <end position="78"/>
    </location>
</feature>
<dbReference type="HOGENOM" id="CLU_172665_0_0_1"/>
<dbReference type="Pfam" id="PF15366">
    <property type="entry name" value="DUF4597"/>
    <property type="match status" value="1"/>
</dbReference>
<dbReference type="OrthoDB" id="9451159at2759"/>
<dbReference type="PANTHER" id="PTHR37455:SF1">
    <property type="entry name" value="SIMILAR TO 1190005I06RIK PROTEIN"/>
    <property type="match status" value="1"/>
</dbReference>
<dbReference type="AlphaFoldDB" id="D3ZSX5"/>
<dbReference type="KEGG" id="rno:361424"/>
<dbReference type="InParanoid" id="D3ZSX5"/>
<reference evidence="2" key="3">
    <citation type="submission" date="2025-09" db="UniProtKB">
        <authorList>
            <consortium name="Ensembl"/>
        </authorList>
    </citation>
    <scope>IDENTIFICATION</scope>
    <source>
        <strain evidence="2">Brown Norway</strain>
    </source>
</reference>
<organism evidence="2 3">
    <name type="scientific">Rattus norvegicus</name>
    <name type="common">Rat</name>
    <dbReference type="NCBI Taxonomy" id="10116"/>
    <lineage>
        <taxon>Eukaryota</taxon>
        <taxon>Metazoa</taxon>
        <taxon>Chordata</taxon>
        <taxon>Craniata</taxon>
        <taxon>Vertebrata</taxon>
        <taxon>Euteleostomi</taxon>
        <taxon>Mammalia</taxon>
        <taxon>Eutheria</taxon>
        <taxon>Euarchontoglires</taxon>
        <taxon>Glires</taxon>
        <taxon>Rodentia</taxon>
        <taxon>Myomorpha</taxon>
        <taxon>Muroidea</taxon>
        <taxon>Muridae</taxon>
        <taxon>Murinae</taxon>
        <taxon>Rattus</taxon>
    </lineage>
</organism>
<dbReference type="PANTHER" id="PTHR37455">
    <property type="entry name" value="GENE, 27021-RELATED"/>
    <property type="match status" value="1"/>
</dbReference>
<reference evidence="2" key="1">
    <citation type="submission" date="2024-01" db="EMBL/GenBank/DDBJ databases">
        <title>GRCr8: a new rat reference genome assembly contstructed from accurate long reads and long range scaffolding.</title>
        <authorList>
            <person name="Doris P.A."/>
            <person name="Kalbfleisch T."/>
            <person name="Li K."/>
            <person name="Howe K."/>
            <person name="Wood J."/>
        </authorList>
    </citation>
    <scope>NUCLEOTIDE SEQUENCE [LARGE SCALE GENOMIC DNA]</scope>
    <source>
        <strain evidence="2">Brown Norway</strain>
    </source>
</reference>
<dbReference type="CTD" id="361424"/>
<reference evidence="2" key="2">
    <citation type="submission" date="2025-08" db="UniProtKB">
        <authorList>
            <consortium name="Ensembl"/>
        </authorList>
    </citation>
    <scope>IDENTIFICATION</scope>
    <source>
        <strain evidence="2">Brown Norway</strain>
    </source>
</reference>
<sequence>MTPAAHGCRRVAWCPSRQPASAPSAPQEAARRGDAMGLKPSCLKGRRDRGARKPKEELEKHREGTDTGGGGWTSRLGPKGVRGFKMCVSSSSNNHDEAPVLNDKHLSVPNIIITPPTPTGMGLSRDSNSQVWMDELGSYQDDEELEPEV</sequence>
<evidence type="ECO:0000313" key="2">
    <source>
        <dbReference type="Ensembl" id="ENSRNOP00000023721.7"/>
    </source>
</evidence>
<evidence type="ECO:0000313" key="4">
    <source>
        <dbReference type="RGD" id="1309651"/>
    </source>
</evidence>
<evidence type="ECO:0000256" key="1">
    <source>
        <dbReference type="SAM" id="MobiDB-lite"/>
    </source>
</evidence>
<dbReference type="RGD" id="1309651">
    <property type="gene designation" value="C19h16orf74"/>
</dbReference>
<dbReference type="Bgee" id="ENSRNOG00000017646">
    <property type="expression patterns" value="Expressed in testis and 19 other cell types or tissues"/>
</dbReference>
<dbReference type="UCSC" id="RGD:1309651">
    <property type="organism name" value="rat"/>
</dbReference>
<feature type="compositionally biased region" description="Basic and acidic residues" evidence="1">
    <location>
        <begin position="51"/>
        <end position="65"/>
    </location>
</feature>
<evidence type="ECO:0000313" key="3">
    <source>
        <dbReference type="Proteomes" id="UP000002494"/>
    </source>
</evidence>
<name>D3ZSX5_RAT</name>
<protein>
    <submittedName>
        <fullName evidence="2">Similar to human chromosome 16 open reading frame 74</fullName>
    </submittedName>
</protein>
<keyword evidence="3" id="KW-1185">Reference proteome</keyword>
<dbReference type="STRING" id="10116.ENSRNOP00000023721"/>
<dbReference type="GeneTree" id="ENSGT00390000015933"/>
<dbReference type="AGR" id="RGD:1309651"/>
<proteinExistence type="predicted"/>
<dbReference type="InterPro" id="IPR027864">
    <property type="entry name" value="DUF4597"/>
</dbReference>